<dbReference type="NCBIfam" id="TIGR04056">
    <property type="entry name" value="OMP_RagA_SusC"/>
    <property type="match status" value="1"/>
</dbReference>
<keyword evidence="14" id="KW-1185">Reference proteome</keyword>
<dbReference type="KEGG" id="rhoz:GXP67_02015"/>
<dbReference type="Gene3D" id="2.60.40.1120">
    <property type="entry name" value="Carboxypeptidase-like, regulatory domain"/>
    <property type="match status" value="1"/>
</dbReference>
<sequence length="1017" mass="111080">MKRILLNYVVLLFALGISQSLYAQNRTVSGKVTSADDGTSLPGVNVAVKGTTIGTATDAEGNFAVSVPDNATLVFSFIGLTTQEIAVDNRSVLNVQMEADVQSLSEVVVIGYGSQQKRDLTGNIASVSGADIANVPVPSLEQAIQGRAAGVFIQSNNGKLGQGMQVRVRGSSSVTASNQPLYVIDGIPITSESQSSSDSQTNPLADLNFNDVESIEILKDASAAAIYGSRASNGVVLITTKKGKSGKTNFSLGYFTGFSDPTGKKEWLNSREYVELFNEARANSEALGIDPPTQASLDARFTRYSAGNAAGWQTPTINTDWQDQAFQRGKVNQVDLSASGGTDKTRFYISGSYSDQDGILIRNNFKRMSGRINLDHRATDKLMLGANFSLSRTVNTRLSNDNAFSTPMQVVALPPITPVIDPRTGQLSGNYTLYYNPLLNRDYSSNMTYVLRNISNVYASYDFLPGLTFRSEFGVDVLTQNEEQYYGKETVRNSSAPNGLGFNSWTQIFNYNTNNFFRYVNTFADAHDVEAILGMSYQESKRDLTSAEGQQFASNAYKQITSAADITSGNSEETMFSFLSYFSRVNYQLNKRYLLSVSGRIDGSSRFGESNRYGFFPAASVGWVISEESFLADNNLLSFLKLRASYGITGNAEIGNFAPRGLFAGDAGYAGTPGQRPSQIENPDLKWEQTAQTDIGIDFGFFKGRISGEVDYYVKKTKDLLLDVNVPATSGFTTQLRNVGKLENKGIEVVINTQNLTGAFTWNTSFNFSRNRNKLTDLQGQIIEGGYVNRAVEGQPIGVFFAPEYAGVDVENGDALYYVNTARPDGSRDRTTTNDVNEAQRVIIGNPNPDFTAGITNTFSYKGIDLTFLFQGVYGNDVYNAGGKFQSANGDFFDNQTKDQLNRWQKPGDVTSVPQARLYGANGTAESSRYLSDASYTRLKTITLGYSLPNVLVNKLKLQRVRIYATGQNLLTFTDYNGWDPEVNADFIASGSNIGLGTDFYSAPQPRTITFGINLGF</sequence>
<evidence type="ECO:0000256" key="10">
    <source>
        <dbReference type="SAM" id="SignalP"/>
    </source>
</evidence>
<evidence type="ECO:0000259" key="11">
    <source>
        <dbReference type="Pfam" id="PF00593"/>
    </source>
</evidence>
<dbReference type="Pfam" id="PF00593">
    <property type="entry name" value="TonB_dep_Rec_b-barrel"/>
    <property type="match status" value="1"/>
</dbReference>
<dbReference type="SUPFAM" id="SSF49464">
    <property type="entry name" value="Carboxypeptidase regulatory domain-like"/>
    <property type="match status" value="1"/>
</dbReference>
<keyword evidence="4 8" id="KW-0812">Transmembrane</keyword>
<evidence type="ECO:0000256" key="9">
    <source>
        <dbReference type="RuleBase" id="RU003357"/>
    </source>
</evidence>
<evidence type="ECO:0000256" key="8">
    <source>
        <dbReference type="PROSITE-ProRule" id="PRU01360"/>
    </source>
</evidence>
<feature type="chain" id="PRO_5025429274" evidence="10">
    <location>
        <begin position="24"/>
        <end position="1017"/>
    </location>
</feature>
<feature type="domain" description="TonB-dependent receptor-like beta-barrel" evidence="11">
    <location>
        <begin position="430"/>
        <end position="970"/>
    </location>
</feature>
<dbReference type="Gene3D" id="2.170.130.10">
    <property type="entry name" value="TonB-dependent receptor, plug domain"/>
    <property type="match status" value="1"/>
</dbReference>
<dbReference type="Proteomes" id="UP000480178">
    <property type="component" value="Chromosome"/>
</dbReference>
<dbReference type="Pfam" id="PF13715">
    <property type="entry name" value="CarbopepD_reg_2"/>
    <property type="match status" value="1"/>
</dbReference>
<dbReference type="InterPro" id="IPR037066">
    <property type="entry name" value="Plug_dom_sf"/>
</dbReference>
<evidence type="ECO:0000313" key="14">
    <source>
        <dbReference type="Proteomes" id="UP000480178"/>
    </source>
</evidence>
<keyword evidence="3 8" id="KW-1134">Transmembrane beta strand</keyword>
<dbReference type="InterPro" id="IPR039426">
    <property type="entry name" value="TonB-dep_rcpt-like"/>
</dbReference>
<dbReference type="InterPro" id="IPR023996">
    <property type="entry name" value="TonB-dep_OMP_SusC/RagA"/>
</dbReference>
<dbReference type="InterPro" id="IPR036942">
    <property type="entry name" value="Beta-barrel_TonB_sf"/>
</dbReference>
<dbReference type="Pfam" id="PF07715">
    <property type="entry name" value="Plug"/>
    <property type="match status" value="1"/>
</dbReference>
<evidence type="ECO:0000256" key="3">
    <source>
        <dbReference type="ARBA" id="ARBA00022452"/>
    </source>
</evidence>
<dbReference type="FunFam" id="2.170.130.10:FF:000008">
    <property type="entry name" value="SusC/RagA family TonB-linked outer membrane protein"/>
    <property type="match status" value="1"/>
</dbReference>
<keyword evidence="10" id="KW-0732">Signal</keyword>
<feature type="domain" description="TonB-dependent receptor plug" evidence="12">
    <location>
        <begin position="117"/>
        <end position="235"/>
    </location>
</feature>
<proteinExistence type="inferred from homology"/>
<feature type="signal peptide" evidence="10">
    <location>
        <begin position="1"/>
        <end position="23"/>
    </location>
</feature>
<comment type="similarity">
    <text evidence="8 9">Belongs to the TonB-dependent receptor family.</text>
</comment>
<dbReference type="Gene3D" id="2.40.170.20">
    <property type="entry name" value="TonB-dependent receptor, beta-barrel domain"/>
    <property type="match status" value="1"/>
</dbReference>
<gene>
    <name evidence="13" type="ORF">GXP67_02015</name>
</gene>
<evidence type="ECO:0000256" key="7">
    <source>
        <dbReference type="ARBA" id="ARBA00023237"/>
    </source>
</evidence>
<dbReference type="PROSITE" id="PS52016">
    <property type="entry name" value="TONB_DEPENDENT_REC_3"/>
    <property type="match status" value="1"/>
</dbReference>
<dbReference type="SUPFAM" id="SSF56935">
    <property type="entry name" value="Porins"/>
    <property type="match status" value="1"/>
</dbReference>
<dbReference type="AlphaFoldDB" id="A0A6C0GC53"/>
<name>A0A6C0GC53_9BACT</name>
<keyword evidence="13" id="KW-0675">Receptor</keyword>
<reference evidence="13 14" key="1">
    <citation type="submission" date="2020-01" db="EMBL/GenBank/DDBJ databases">
        <authorList>
            <person name="Kim M.K."/>
        </authorList>
    </citation>
    <scope>NUCLEOTIDE SEQUENCE [LARGE SCALE GENOMIC DNA]</scope>
    <source>
        <strain evidence="13 14">172606-1</strain>
    </source>
</reference>
<keyword evidence="5 9" id="KW-0798">TonB box</keyword>
<evidence type="ECO:0000256" key="6">
    <source>
        <dbReference type="ARBA" id="ARBA00023136"/>
    </source>
</evidence>
<dbReference type="InterPro" id="IPR012910">
    <property type="entry name" value="Plug_dom"/>
</dbReference>
<dbReference type="InterPro" id="IPR023997">
    <property type="entry name" value="TonB-dep_OMP_SusC/RagA_CS"/>
</dbReference>
<comment type="subcellular location">
    <subcellularLocation>
        <location evidence="1 8">Cell outer membrane</location>
        <topology evidence="1 8">Multi-pass membrane protein</topology>
    </subcellularLocation>
</comment>
<organism evidence="13 14">
    <name type="scientific">Rhodocytophaga rosea</name>
    <dbReference type="NCBI Taxonomy" id="2704465"/>
    <lineage>
        <taxon>Bacteria</taxon>
        <taxon>Pseudomonadati</taxon>
        <taxon>Bacteroidota</taxon>
        <taxon>Cytophagia</taxon>
        <taxon>Cytophagales</taxon>
        <taxon>Rhodocytophagaceae</taxon>
        <taxon>Rhodocytophaga</taxon>
    </lineage>
</organism>
<evidence type="ECO:0000259" key="12">
    <source>
        <dbReference type="Pfam" id="PF07715"/>
    </source>
</evidence>
<evidence type="ECO:0000313" key="13">
    <source>
        <dbReference type="EMBL" id="QHT65526.1"/>
    </source>
</evidence>
<dbReference type="RefSeq" id="WP_162441610.1">
    <property type="nucleotide sequence ID" value="NZ_CP048222.1"/>
</dbReference>
<keyword evidence="6 8" id="KW-0472">Membrane</keyword>
<evidence type="ECO:0000256" key="2">
    <source>
        <dbReference type="ARBA" id="ARBA00022448"/>
    </source>
</evidence>
<protein>
    <submittedName>
        <fullName evidence="13">TonB-dependent receptor</fullName>
    </submittedName>
</protein>
<dbReference type="EMBL" id="CP048222">
    <property type="protein sequence ID" value="QHT65526.1"/>
    <property type="molecule type" value="Genomic_DNA"/>
</dbReference>
<evidence type="ECO:0000256" key="1">
    <source>
        <dbReference type="ARBA" id="ARBA00004571"/>
    </source>
</evidence>
<accession>A0A6C0GC53</accession>
<dbReference type="InterPro" id="IPR000531">
    <property type="entry name" value="Beta-barrel_TonB"/>
</dbReference>
<dbReference type="InterPro" id="IPR008969">
    <property type="entry name" value="CarboxyPept-like_regulatory"/>
</dbReference>
<evidence type="ECO:0000256" key="5">
    <source>
        <dbReference type="ARBA" id="ARBA00023077"/>
    </source>
</evidence>
<keyword evidence="7 8" id="KW-0998">Cell outer membrane</keyword>
<keyword evidence="2 8" id="KW-0813">Transport</keyword>
<dbReference type="NCBIfam" id="TIGR04057">
    <property type="entry name" value="SusC_RagA_signa"/>
    <property type="match status" value="1"/>
</dbReference>
<dbReference type="GO" id="GO:0009279">
    <property type="term" value="C:cell outer membrane"/>
    <property type="evidence" value="ECO:0007669"/>
    <property type="project" value="UniProtKB-SubCell"/>
</dbReference>
<evidence type="ECO:0000256" key="4">
    <source>
        <dbReference type="ARBA" id="ARBA00022692"/>
    </source>
</evidence>